<name>A0A4U5LNI2_STECR</name>
<reference evidence="2 3" key="2">
    <citation type="journal article" date="2019" name="G3 (Bethesda)">
        <title>Hybrid Assembly of the Genome of the Entomopathogenic Nematode Steinernema carpocapsae Identifies the X-Chromosome.</title>
        <authorList>
            <person name="Serra L."/>
            <person name="Macchietto M."/>
            <person name="Macias-Munoz A."/>
            <person name="McGill C.J."/>
            <person name="Rodriguez I.M."/>
            <person name="Rodriguez B."/>
            <person name="Murad R."/>
            <person name="Mortazavi A."/>
        </authorList>
    </citation>
    <scope>NUCLEOTIDE SEQUENCE [LARGE SCALE GENOMIC DNA]</scope>
    <source>
        <strain evidence="2 3">ALL</strain>
    </source>
</reference>
<proteinExistence type="predicted"/>
<dbReference type="Proteomes" id="UP000298663">
    <property type="component" value="Unassembled WGS sequence"/>
</dbReference>
<keyword evidence="1" id="KW-0812">Transmembrane</keyword>
<evidence type="ECO:0000256" key="1">
    <source>
        <dbReference type="SAM" id="Phobius"/>
    </source>
</evidence>
<keyword evidence="1" id="KW-0472">Membrane</keyword>
<protein>
    <submittedName>
        <fullName evidence="2">Uncharacterized protein</fullName>
    </submittedName>
</protein>
<evidence type="ECO:0000313" key="2">
    <source>
        <dbReference type="EMBL" id="TKR57438.1"/>
    </source>
</evidence>
<evidence type="ECO:0000313" key="3">
    <source>
        <dbReference type="Proteomes" id="UP000298663"/>
    </source>
</evidence>
<sequence>MHTCKLAYQVYLLFKVHLAKTVLKSVYLSMHAKEPFKDTHKRGFTLLSTTSTKMFLFTLLLVLTILGHSLGYPGNIHFENGYLALASARHYTDFEIFCEICATRGAYDCIKTPTGGFHCS</sequence>
<feature type="transmembrane region" description="Helical" evidence="1">
    <location>
        <begin position="44"/>
        <end position="66"/>
    </location>
</feature>
<dbReference type="AlphaFoldDB" id="A0A4U5LNI2"/>
<organism evidence="2 3">
    <name type="scientific">Steinernema carpocapsae</name>
    <name type="common">Entomopathogenic nematode</name>
    <dbReference type="NCBI Taxonomy" id="34508"/>
    <lineage>
        <taxon>Eukaryota</taxon>
        <taxon>Metazoa</taxon>
        <taxon>Ecdysozoa</taxon>
        <taxon>Nematoda</taxon>
        <taxon>Chromadorea</taxon>
        <taxon>Rhabditida</taxon>
        <taxon>Tylenchina</taxon>
        <taxon>Panagrolaimomorpha</taxon>
        <taxon>Strongyloidoidea</taxon>
        <taxon>Steinernematidae</taxon>
        <taxon>Steinernema</taxon>
    </lineage>
</organism>
<keyword evidence="1" id="KW-1133">Transmembrane helix</keyword>
<keyword evidence="3" id="KW-1185">Reference proteome</keyword>
<comment type="caution">
    <text evidence="2">The sequence shown here is derived from an EMBL/GenBank/DDBJ whole genome shotgun (WGS) entry which is preliminary data.</text>
</comment>
<reference evidence="2 3" key="1">
    <citation type="journal article" date="2015" name="Genome Biol.">
        <title>Comparative genomics of Steinernema reveals deeply conserved gene regulatory networks.</title>
        <authorList>
            <person name="Dillman A.R."/>
            <person name="Macchietto M."/>
            <person name="Porter C.F."/>
            <person name="Rogers A."/>
            <person name="Williams B."/>
            <person name="Antoshechkin I."/>
            <person name="Lee M.M."/>
            <person name="Goodwin Z."/>
            <person name="Lu X."/>
            <person name="Lewis E.E."/>
            <person name="Goodrich-Blair H."/>
            <person name="Stock S.P."/>
            <person name="Adams B.J."/>
            <person name="Sternberg P.W."/>
            <person name="Mortazavi A."/>
        </authorList>
    </citation>
    <scope>NUCLEOTIDE SEQUENCE [LARGE SCALE GENOMIC DNA]</scope>
    <source>
        <strain evidence="2 3">ALL</strain>
    </source>
</reference>
<gene>
    <name evidence="2" type="ORF">L596_030705</name>
</gene>
<accession>A0A4U5LNI2</accession>
<dbReference type="EMBL" id="AZBU02000015">
    <property type="protein sequence ID" value="TKR57438.1"/>
    <property type="molecule type" value="Genomic_DNA"/>
</dbReference>